<evidence type="ECO:0000313" key="2">
    <source>
        <dbReference type="Proteomes" id="UP000000560"/>
    </source>
</evidence>
<dbReference type="HOGENOM" id="CLU_2622022_0_0_1"/>
<dbReference type="EMBL" id="BN001304">
    <property type="protein sequence ID" value="CBF79574.1"/>
    <property type="molecule type" value="Genomic_DNA"/>
</dbReference>
<gene>
    <name evidence="1" type="ORF">ANIA_11567</name>
</gene>
<reference evidence="2" key="2">
    <citation type="journal article" date="2009" name="Fungal Genet. Biol.">
        <title>The 2008 update of the Aspergillus nidulans genome annotation: a community effort.</title>
        <authorList>
            <person name="Wortman J.R."/>
            <person name="Gilsenan J.M."/>
            <person name="Joardar V."/>
            <person name="Deegan J."/>
            <person name="Clutterbuck J."/>
            <person name="Andersen M.R."/>
            <person name="Archer D."/>
            <person name="Bencina M."/>
            <person name="Braus G."/>
            <person name="Coutinho P."/>
            <person name="von Dohren H."/>
            <person name="Doonan J."/>
            <person name="Driessen A.J."/>
            <person name="Durek P."/>
            <person name="Espeso E."/>
            <person name="Fekete E."/>
            <person name="Flipphi M."/>
            <person name="Estrada C.G."/>
            <person name="Geysens S."/>
            <person name="Goldman G."/>
            <person name="de Groot P.W."/>
            <person name="Hansen K."/>
            <person name="Harris S.D."/>
            <person name="Heinekamp T."/>
            <person name="Helmstaedt K."/>
            <person name="Henrissat B."/>
            <person name="Hofmann G."/>
            <person name="Homan T."/>
            <person name="Horio T."/>
            <person name="Horiuchi H."/>
            <person name="James S."/>
            <person name="Jones M."/>
            <person name="Karaffa L."/>
            <person name="Karanyi Z."/>
            <person name="Kato M."/>
            <person name="Keller N."/>
            <person name="Kelly D.E."/>
            <person name="Kiel J.A."/>
            <person name="Kim J.M."/>
            <person name="van der Klei I.J."/>
            <person name="Klis F.M."/>
            <person name="Kovalchuk A."/>
            <person name="Krasevec N."/>
            <person name="Kubicek C.P."/>
            <person name="Liu B."/>
            <person name="Maccabe A."/>
            <person name="Meyer V."/>
            <person name="Mirabito P."/>
            <person name="Miskei M."/>
            <person name="Mos M."/>
            <person name="Mullins J."/>
            <person name="Nelson D.R."/>
            <person name="Nielsen J."/>
            <person name="Oakley B.R."/>
            <person name="Osmani S.A."/>
            <person name="Pakula T."/>
            <person name="Paszewski A."/>
            <person name="Paulsen I."/>
            <person name="Pilsyk S."/>
            <person name="Pocsi I."/>
            <person name="Punt P.J."/>
            <person name="Ram A.F."/>
            <person name="Ren Q."/>
            <person name="Robellet X."/>
            <person name="Robson G."/>
            <person name="Seiboth B."/>
            <person name="van Solingen P."/>
            <person name="Specht T."/>
            <person name="Sun J."/>
            <person name="Taheri-Talesh N."/>
            <person name="Takeshita N."/>
            <person name="Ussery D."/>
            <person name="vanKuyk P.A."/>
            <person name="Visser H."/>
            <person name="van de Vondervoort P.J."/>
            <person name="de Vries R.P."/>
            <person name="Walton J."/>
            <person name="Xiang X."/>
            <person name="Xiong Y."/>
            <person name="Zeng A.P."/>
            <person name="Brandt B.W."/>
            <person name="Cornell M.J."/>
            <person name="van den Hondel C.A."/>
            <person name="Visser J."/>
            <person name="Oliver S.G."/>
            <person name="Turner G."/>
        </authorList>
    </citation>
    <scope>GENOME REANNOTATION</scope>
    <source>
        <strain evidence="2">FGSC A4 / ATCC 38163 / CBS 112.46 / NRRL 194 / M139</strain>
    </source>
</reference>
<reference evidence="2" key="1">
    <citation type="journal article" date="2005" name="Nature">
        <title>Sequencing of Aspergillus nidulans and comparative analysis with A. fumigatus and A. oryzae.</title>
        <authorList>
            <person name="Galagan J.E."/>
            <person name="Calvo S.E."/>
            <person name="Cuomo C."/>
            <person name="Ma L.J."/>
            <person name="Wortman J.R."/>
            <person name="Batzoglou S."/>
            <person name="Lee S.I."/>
            <person name="Basturkmen M."/>
            <person name="Spevak C.C."/>
            <person name="Clutterbuck J."/>
            <person name="Kapitonov V."/>
            <person name="Jurka J."/>
            <person name="Scazzocchio C."/>
            <person name="Farman M."/>
            <person name="Butler J."/>
            <person name="Purcell S."/>
            <person name="Harris S."/>
            <person name="Braus G.H."/>
            <person name="Draht O."/>
            <person name="Busch S."/>
            <person name="D'Enfert C."/>
            <person name="Bouchier C."/>
            <person name="Goldman G.H."/>
            <person name="Bell-Pedersen D."/>
            <person name="Griffiths-Jones S."/>
            <person name="Doonan J.H."/>
            <person name="Yu J."/>
            <person name="Vienken K."/>
            <person name="Pain A."/>
            <person name="Freitag M."/>
            <person name="Selker E.U."/>
            <person name="Archer D.B."/>
            <person name="Penalva M.A."/>
            <person name="Oakley B.R."/>
            <person name="Momany M."/>
            <person name="Tanaka T."/>
            <person name="Kumagai T."/>
            <person name="Asai K."/>
            <person name="Machida M."/>
            <person name="Nierman W.C."/>
            <person name="Denning D.W."/>
            <person name="Caddick M."/>
            <person name="Hynes M."/>
            <person name="Paoletti M."/>
            <person name="Fischer R."/>
            <person name="Miller B."/>
            <person name="Dyer P."/>
            <person name="Sachs M.S."/>
            <person name="Osmani S.A."/>
            <person name="Birren B.W."/>
        </authorList>
    </citation>
    <scope>NUCLEOTIDE SEQUENCE [LARGE SCALE GENOMIC DNA]</scope>
    <source>
        <strain evidence="2">FGSC A4 / ATCC 38163 / CBS 112.46 / NRRL 194 / M139</strain>
    </source>
</reference>
<accession>C8VBL7</accession>
<dbReference type="KEGG" id="ani:ANIA_11567"/>
<proteinExistence type="predicted"/>
<dbReference type="GeneID" id="74897134"/>
<dbReference type="OrthoDB" id="10498045at2759"/>
<dbReference type="RefSeq" id="XP_050467980.1">
    <property type="nucleotide sequence ID" value="XM_050612017.1"/>
</dbReference>
<sequence length="78" mass="9614">MADLYSLYNRFLSFILIHRPTARWIILFYTMMDMFWPGWDGYPDDVLGEHDGAEHEQEWDWEDDAFFSEYMIGYDPFW</sequence>
<organism evidence="1 2">
    <name type="scientific">Emericella nidulans (strain FGSC A4 / ATCC 38163 / CBS 112.46 / NRRL 194 / M139)</name>
    <name type="common">Aspergillus nidulans</name>
    <dbReference type="NCBI Taxonomy" id="227321"/>
    <lineage>
        <taxon>Eukaryota</taxon>
        <taxon>Fungi</taxon>
        <taxon>Dikarya</taxon>
        <taxon>Ascomycota</taxon>
        <taxon>Pezizomycotina</taxon>
        <taxon>Eurotiomycetes</taxon>
        <taxon>Eurotiomycetidae</taxon>
        <taxon>Eurotiales</taxon>
        <taxon>Aspergillaceae</taxon>
        <taxon>Aspergillus</taxon>
        <taxon>Aspergillus subgen. Nidulantes</taxon>
    </lineage>
</organism>
<dbReference type="AlphaFoldDB" id="C8VBL7"/>
<dbReference type="InParanoid" id="C8VBL7"/>
<protein>
    <submittedName>
        <fullName evidence="1">Uncharacterized protein</fullName>
    </submittedName>
</protein>
<keyword evidence="2" id="KW-1185">Reference proteome</keyword>
<evidence type="ECO:0000313" key="1">
    <source>
        <dbReference type="EMBL" id="CBF79574.1"/>
    </source>
</evidence>
<dbReference type="Proteomes" id="UP000000560">
    <property type="component" value="Chromosome IV"/>
</dbReference>
<name>C8VBL7_EMENI</name>